<proteinExistence type="predicted"/>
<accession>A0A1H2UVK8</accession>
<dbReference type="Proteomes" id="UP000199675">
    <property type="component" value="Unassembled WGS sequence"/>
</dbReference>
<evidence type="ECO:0000313" key="1">
    <source>
        <dbReference type="EMBL" id="SDW60105.1"/>
    </source>
</evidence>
<protein>
    <submittedName>
        <fullName evidence="1">Uncharacterized protein</fullName>
    </submittedName>
</protein>
<organism evidence="1 2">
    <name type="scientific">Marinobacter mobilis</name>
    <dbReference type="NCBI Taxonomy" id="488533"/>
    <lineage>
        <taxon>Bacteria</taxon>
        <taxon>Pseudomonadati</taxon>
        <taxon>Pseudomonadota</taxon>
        <taxon>Gammaproteobacteria</taxon>
        <taxon>Pseudomonadales</taxon>
        <taxon>Marinobacteraceae</taxon>
        <taxon>Marinobacter</taxon>
    </lineage>
</organism>
<keyword evidence="2" id="KW-1185">Reference proteome</keyword>
<evidence type="ECO:0000313" key="2">
    <source>
        <dbReference type="Proteomes" id="UP000199675"/>
    </source>
</evidence>
<dbReference type="RefSeq" id="WP_139173212.1">
    <property type="nucleotide sequence ID" value="NZ_FNNE01000003.1"/>
</dbReference>
<sequence>MKLIRHSSITTAVAITAIIGVPNIGLADPVIDSITLSENSEMIIFGSGFTSKNHAAPLYYFDFENNNLSQNTKYSHLSSLVTANGITTSETTPTGVGNSMRWRVSQDYRALPIPEIDFNSNQLYVYFHRRYNFSISDSSTWGSNGFNLKTNRLWADTKNNIYIGYQGKEGNSSGRVYPEYTADGGAVWTGSRLPQVQNTWSQEEIVYQSGDIGVKNGRFDLIRDGSPAHDQPFRMRTSSYSEPYDQLVFDQITDQTPSDKYLYIYFDNIYIDDSFHRVYVSEAASFLEAKQRLIQVPSEWQDNRIVAYFDPGSYSPSNLYVYVVDAQGRANSNGIRICQSDCPSPPNPPPSVGVQ</sequence>
<dbReference type="OrthoDB" id="6346756at2"/>
<dbReference type="AlphaFoldDB" id="A0A1H2UVK8"/>
<dbReference type="EMBL" id="FNNE01000003">
    <property type="protein sequence ID" value="SDW60105.1"/>
    <property type="molecule type" value="Genomic_DNA"/>
</dbReference>
<reference evidence="1 2" key="1">
    <citation type="submission" date="2016-10" db="EMBL/GenBank/DDBJ databases">
        <authorList>
            <person name="de Groot N.N."/>
        </authorList>
    </citation>
    <scope>NUCLEOTIDE SEQUENCE [LARGE SCALE GENOMIC DNA]</scope>
    <source>
        <strain evidence="1 2">CGMCC 1.7059</strain>
    </source>
</reference>
<name>A0A1H2UVK8_9GAMM</name>
<gene>
    <name evidence="1" type="ORF">SAMN04487960_103242</name>
</gene>